<dbReference type="Pfam" id="PF00111">
    <property type="entry name" value="Fer2"/>
    <property type="match status" value="1"/>
</dbReference>
<dbReference type="OrthoDB" id="9806195at2"/>
<reference evidence="2 3" key="1">
    <citation type="submission" date="2016-03" db="EMBL/GenBank/DDBJ databases">
        <title>Chemosynthetic sulphur-oxidizing symbionts of marine invertebrate animals are capable of nitrogen fixation.</title>
        <authorList>
            <person name="Petersen J.M."/>
            <person name="Kemper A."/>
            <person name="Gruber-Vodicka H."/>
            <person name="Cardini U."/>
            <person name="Geest Mvander."/>
            <person name="Kleiner M."/>
            <person name="Bulgheresi S."/>
            <person name="Fussmann M."/>
            <person name="Herbold C."/>
            <person name="Seah B.K.B."/>
            <person name="Antony C.Paul."/>
            <person name="Liu D."/>
            <person name="Belitz A."/>
            <person name="Weber M."/>
        </authorList>
    </citation>
    <scope>NUCLEOTIDE SEQUENCE [LARGE SCALE GENOMIC DNA]</scope>
    <source>
        <strain evidence="2">G_D</strain>
    </source>
</reference>
<evidence type="ECO:0000313" key="3">
    <source>
        <dbReference type="Proteomes" id="UP000094849"/>
    </source>
</evidence>
<dbReference type="RefSeq" id="WP_069019343.1">
    <property type="nucleotide sequence ID" value="NZ_LVJY01000003.1"/>
</dbReference>
<dbReference type="SUPFAM" id="SSF54292">
    <property type="entry name" value="2Fe-2S ferredoxin-like"/>
    <property type="match status" value="1"/>
</dbReference>
<keyword evidence="3" id="KW-1185">Reference proteome</keyword>
<dbReference type="InterPro" id="IPR036010">
    <property type="entry name" value="2Fe-2S_ferredoxin-like_sf"/>
</dbReference>
<comment type="caution">
    <text evidence="2">The sequence shown here is derived from an EMBL/GenBank/DDBJ whole genome shotgun (WGS) entry which is preliminary data.</text>
</comment>
<evidence type="ECO:0000313" key="2">
    <source>
        <dbReference type="EMBL" id="ODB96687.1"/>
    </source>
</evidence>
<proteinExistence type="predicted"/>
<dbReference type="GO" id="GO:0051537">
    <property type="term" value="F:2 iron, 2 sulfur cluster binding"/>
    <property type="evidence" value="ECO:0007669"/>
    <property type="project" value="InterPro"/>
</dbReference>
<dbReference type="PROSITE" id="PS51085">
    <property type="entry name" value="2FE2S_FER_2"/>
    <property type="match status" value="1"/>
</dbReference>
<dbReference type="EMBL" id="LVJZ01000003">
    <property type="protein sequence ID" value="ODB96687.1"/>
    <property type="molecule type" value="Genomic_DNA"/>
</dbReference>
<dbReference type="InterPro" id="IPR006058">
    <property type="entry name" value="2Fe2S_fd_BS"/>
</dbReference>
<dbReference type="STRING" id="1818881.A3196_07910"/>
<dbReference type="AlphaFoldDB" id="A0A1E2UPN2"/>
<dbReference type="Gene3D" id="3.10.20.30">
    <property type="match status" value="1"/>
</dbReference>
<organism evidence="2 3">
    <name type="scientific">Candidatus Thiodiazotropha endoloripes</name>
    <dbReference type="NCBI Taxonomy" id="1818881"/>
    <lineage>
        <taxon>Bacteria</taxon>
        <taxon>Pseudomonadati</taxon>
        <taxon>Pseudomonadota</taxon>
        <taxon>Gammaproteobacteria</taxon>
        <taxon>Chromatiales</taxon>
        <taxon>Sedimenticolaceae</taxon>
        <taxon>Candidatus Thiodiazotropha</taxon>
    </lineage>
</organism>
<sequence length="116" mass="12433">MRHRVTIENCNETYPCSEQQTLLQGMEQLGKRGIPVGCRGGGCGVCRVQVTSGSCLKAKMSRSVISEADESKRIVLACRCTPTSDLSISVVGKMEKALRAECQVEPEDEVSVAAVG</sequence>
<dbReference type="InterPro" id="IPR001041">
    <property type="entry name" value="2Fe-2S_ferredoxin-type"/>
</dbReference>
<evidence type="ECO:0000259" key="1">
    <source>
        <dbReference type="PROSITE" id="PS51085"/>
    </source>
</evidence>
<feature type="domain" description="2Fe-2S ferredoxin-type" evidence="1">
    <location>
        <begin position="3"/>
        <end position="94"/>
    </location>
</feature>
<dbReference type="PROSITE" id="PS00197">
    <property type="entry name" value="2FE2S_FER_1"/>
    <property type="match status" value="1"/>
</dbReference>
<name>A0A1E2UPN2_9GAMM</name>
<accession>A0A1E2UPN2</accession>
<dbReference type="InterPro" id="IPR012675">
    <property type="entry name" value="Beta-grasp_dom_sf"/>
</dbReference>
<gene>
    <name evidence="2" type="ORF">A3196_07910</name>
</gene>
<dbReference type="Proteomes" id="UP000094849">
    <property type="component" value="Unassembled WGS sequence"/>
</dbReference>
<protein>
    <submittedName>
        <fullName evidence="2">Ferredoxin</fullName>
    </submittedName>
</protein>